<reference evidence="2 3" key="1">
    <citation type="journal article" date="2016" name="Mol. Biol. Evol.">
        <title>Comparative Genomics of Early-Diverging Mushroom-Forming Fungi Provides Insights into the Origins of Lignocellulose Decay Capabilities.</title>
        <authorList>
            <person name="Nagy L.G."/>
            <person name="Riley R."/>
            <person name="Tritt A."/>
            <person name="Adam C."/>
            <person name="Daum C."/>
            <person name="Floudas D."/>
            <person name="Sun H."/>
            <person name="Yadav J.S."/>
            <person name="Pangilinan J."/>
            <person name="Larsson K.H."/>
            <person name="Matsuura K."/>
            <person name="Barry K."/>
            <person name="Labutti K."/>
            <person name="Kuo R."/>
            <person name="Ohm R.A."/>
            <person name="Bhattacharya S.S."/>
            <person name="Shirouzu T."/>
            <person name="Yoshinaga Y."/>
            <person name="Martin F.M."/>
            <person name="Grigoriev I.V."/>
            <person name="Hibbett D.S."/>
        </authorList>
    </citation>
    <scope>NUCLEOTIDE SEQUENCE [LARGE SCALE GENOMIC DNA]</scope>
    <source>
        <strain evidence="2 3">CBS 109695</strain>
    </source>
</reference>
<accession>A0A167TKG9</accession>
<dbReference type="EMBL" id="KV418192">
    <property type="protein sequence ID" value="KZP03030.1"/>
    <property type="molecule type" value="Genomic_DNA"/>
</dbReference>
<dbReference type="AlphaFoldDB" id="A0A167TKG9"/>
<gene>
    <name evidence="2" type="ORF">FIBSPDRAFT_969379</name>
</gene>
<evidence type="ECO:0000313" key="2">
    <source>
        <dbReference type="EMBL" id="KZP03030.1"/>
    </source>
</evidence>
<name>A0A167TKG9_9AGAM</name>
<keyword evidence="3" id="KW-1185">Reference proteome</keyword>
<proteinExistence type="predicted"/>
<feature type="region of interest" description="Disordered" evidence="1">
    <location>
        <begin position="65"/>
        <end position="87"/>
    </location>
</feature>
<dbReference type="Proteomes" id="UP000076532">
    <property type="component" value="Unassembled WGS sequence"/>
</dbReference>
<sequence length="186" mass="19695">MYAETPYTAPTARNASVAAAVVRTEVMRTIAVETEGATVVGNVDTAWAFAVRVLSVPAKLDPKVAGKAPHGYPLRQTDVETSQTEPDAPGKTYAVIASVVYVPDTETRMLAAYVSVVETKDAYAAVEAQDDGRATSMADDTYAVDRSTGEQPQAGVEVRGDAVVVGTDPVLTRRVGRYVVPSYHSS</sequence>
<evidence type="ECO:0000313" key="3">
    <source>
        <dbReference type="Proteomes" id="UP000076532"/>
    </source>
</evidence>
<evidence type="ECO:0000256" key="1">
    <source>
        <dbReference type="SAM" id="MobiDB-lite"/>
    </source>
</evidence>
<protein>
    <submittedName>
        <fullName evidence="2">Uncharacterized protein</fullName>
    </submittedName>
</protein>
<organism evidence="2 3">
    <name type="scientific">Athelia psychrophila</name>
    <dbReference type="NCBI Taxonomy" id="1759441"/>
    <lineage>
        <taxon>Eukaryota</taxon>
        <taxon>Fungi</taxon>
        <taxon>Dikarya</taxon>
        <taxon>Basidiomycota</taxon>
        <taxon>Agaricomycotina</taxon>
        <taxon>Agaricomycetes</taxon>
        <taxon>Agaricomycetidae</taxon>
        <taxon>Atheliales</taxon>
        <taxon>Atheliaceae</taxon>
        <taxon>Athelia</taxon>
    </lineage>
</organism>